<dbReference type="OrthoDB" id="1700726at2759"/>
<dbReference type="EMBL" id="BLZA01000017">
    <property type="protein sequence ID" value="GHJ86300.1"/>
    <property type="molecule type" value="Genomic_DNA"/>
</dbReference>
<reference evidence="1" key="1">
    <citation type="submission" date="2020-07" db="EMBL/GenBank/DDBJ databases">
        <title>Draft Genome Sequence of a Deep-Sea Yeast, Naganishia (Cryptococcus) liquefaciens strain N6.</title>
        <authorList>
            <person name="Han Y.W."/>
            <person name="Kajitani R."/>
            <person name="Morimoto H."/>
            <person name="Parhat M."/>
            <person name="Tsubouchi H."/>
            <person name="Bakenova O."/>
            <person name="Ogata M."/>
            <person name="Argunhan B."/>
            <person name="Aoki R."/>
            <person name="Kajiwara S."/>
            <person name="Itoh T."/>
            <person name="Iwasaki H."/>
        </authorList>
    </citation>
    <scope>NUCLEOTIDE SEQUENCE</scope>
    <source>
        <strain evidence="1">N6</strain>
    </source>
</reference>
<accession>A0A8H3TSA7</accession>
<dbReference type="Proteomes" id="UP000620104">
    <property type="component" value="Unassembled WGS sequence"/>
</dbReference>
<evidence type="ECO:0000313" key="2">
    <source>
        <dbReference type="Proteomes" id="UP000620104"/>
    </source>
</evidence>
<sequence length="524" mass="55649">MPFTIHLDDPSLLLLALIVALALLIRSGIFTAQPAAHPLVFAKQGEPSPVRKEGRSAAYRHWSGNTAIIPASGVKGVREIVAARNGEAFSVDGKVEDVWTTAGRLVSGLRKRVPATESSSPIVTFLPTSQKTLKASILLNLVPAHANGNGYHLVVASESKHLSEALTDAKLVFARHEDVTEVISATAIVGGCIILPSADGLTRDLRTRVEEKGWQITTLDEVVASGDGELPSAADPSDSAQVHAIFIADGPDGKPVRRTMTNQNITAALVSLLALFPGATRPTKRHTLLTSVDMAQPIGTAIVLLALYTGKGIRWVQSAQSLETVVNVGRGDQCIAFLSTPQLNAISEAIASGASRHPLYSFAKRRKEAAIYEGALPRGGWLDGAVFEANRSWVQSLTAVVLVDSVSNLHPSQLADALVHLSVPIIRTLAIPQAVGPICATHHHDLQLLAFDQKMHVGPPAACVEIELRGEETQFADSSRDPKGSMFARGPTILSDSSNSIDTEGWAALSKQAIVRSNGTFVTV</sequence>
<evidence type="ECO:0008006" key="3">
    <source>
        <dbReference type="Google" id="ProtNLM"/>
    </source>
</evidence>
<dbReference type="AlphaFoldDB" id="A0A8H3TSA7"/>
<gene>
    <name evidence="1" type="ORF">NliqN6_2702</name>
</gene>
<evidence type="ECO:0000313" key="1">
    <source>
        <dbReference type="EMBL" id="GHJ86300.1"/>
    </source>
</evidence>
<keyword evidence="2" id="KW-1185">Reference proteome</keyword>
<organism evidence="1 2">
    <name type="scientific">Naganishia liquefaciens</name>
    <dbReference type="NCBI Taxonomy" id="104408"/>
    <lineage>
        <taxon>Eukaryota</taxon>
        <taxon>Fungi</taxon>
        <taxon>Dikarya</taxon>
        <taxon>Basidiomycota</taxon>
        <taxon>Agaricomycotina</taxon>
        <taxon>Tremellomycetes</taxon>
        <taxon>Filobasidiales</taxon>
        <taxon>Filobasidiaceae</taxon>
        <taxon>Naganishia</taxon>
    </lineage>
</organism>
<comment type="caution">
    <text evidence="1">The sequence shown here is derived from an EMBL/GenBank/DDBJ whole genome shotgun (WGS) entry which is preliminary data.</text>
</comment>
<proteinExistence type="predicted"/>
<protein>
    <recommendedName>
        <fullName evidence="3">AMP-dependent synthetase/ligase domain-containing protein</fullName>
    </recommendedName>
</protein>
<name>A0A8H3TSA7_9TREE</name>